<dbReference type="InterPro" id="IPR003661">
    <property type="entry name" value="HisK_dim/P_dom"/>
</dbReference>
<dbReference type="InterPro" id="IPR035965">
    <property type="entry name" value="PAS-like_dom_sf"/>
</dbReference>
<dbReference type="GO" id="GO:0005886">
    <property type="term" value="C:plasma membrane"/>
    <property type="evidence" value="ECO:0007669"/>
    <property type="project" value="TreeGrafter"/>
</dbReference>
<organism evidence="8 9">
    <name type="scientific">Lachnellula arida</name>
    <dbReference type="NCBI Taxonomy" id="1316785"/>
    <lineage>
        <taxon>Eukaryota</taxon>
        <taxon>Fungi</taxon>
        <taxon>Dikarya</taxon>
        <taxon>Ascomycota</taxon>
        <taxon>Pezizomycotina</taxon>
        <taxon>Leotiomycetes</taxon>
        <taxon>Helotiales</taxon>
        <taxon>Lachnaceae</taxon>
        <taxon>Lachnellula</taxon>
    </lineage>
</organism>
<dbReference type="InterPro" id="IPR013655">
    <property type="entry name" value="PAS_fold_3"/>
</dbReference>
<feature type="region of interest" description="Disordered" evidence="6">
    <location>
        <begin position="309"/>
        <end position="368"/>
    </location>
</feature>
<dbReference type="SUPFAM" id="SSF47384">
    <property type="entry name" value="Homodimeric domain of signal transducing histidine kinase"/>
    <property type="match status" value="1"/>
</dbReference>
<dbReference type="Pfam" id="PF00512">
    <property type="entry name" value="HisKA"/>
    <property type="match status" value="1"/>
</dbReference>
<dbReference type="EMBL" id="QGMF01000292">
    <property type="protein sequence ID" value="TVY17080.1"/>
    <property type="molecule type" value="Genomic_DNA"/>
</dbReference>
<dbReference type="EC" id="2.7.13.3" evidence="2"/>
<dbReference type="SMART" id="SM00091">
    <property type="entry name" value="PAS"/>
    <property type="match status" value="2"/>
</dbReference>
<dbReference type="InterPro" id="IPR003594">
    <property type="entry name" value="HATPase_dom"/>
</dbReference>
<feature type="compositionally biased region" description="Polar residues" evidence="6">
    <location>
        <begin position="1259"/>
        <end position="1271"/>
    </location>
</feature>
<evidence type="ECO:0000256" key="6">
    <source>
        <dbReference type="SAM" id="MobiDB-lite"/>
    </source>
</evidence>
<dbReference type="GO" id="GO:0009927">
    <property type="term" value="F:histidine phosphotransfer kinase activity"/>
    <property type="evidence" value="ECO:0007669"/>
    <property type="project" value="TreeGrafter"/>
</dbReference>
<dbReference type="CDD" id="cd00130">
    <property type="entry name" value="PAS"/>
    <property type="match status" value="1"/>
</dbReference>
<dbReference type="SUPFAM" id="SSF52172">
    <property type="entry name" value="CheY-like"/>
    <property type="match status" value="1"/>
</dbReference>
<feature type="region of interest" description="Disordered" evidence="6">
    <location>
        <begin position="1069"/>
        <end position="1088"/>
    </location>
</feature>
<dbReference type="InterPro" id="IPR036097">
    <property type="entry name" value="HisK_dim/P_sf"/>
</dbReference>
<dbReference type="InterPro" id="IPR011006">
    <property type="entry name" value="CheY-like_superfamily"/>
</dbReference>
<evidence type="ECO:0000259" key="7">
    <source>
        <dbReference type="PROSITE" id="PS50109"/>
    </source>
</evidence>
<feature type="compositionally biased region" description="Basic and acidic residues" evidence="6">
    <location>
        <begin position="216"/>
        <end position="226"/>
    </location>
</feature>
<evidence type="ECO:0000256" key="4">
    <source>
        <dbReference type="ARBA" id="ARBA00022679"/>
    </source>
</evidence>
<dbReference type="PANTHER" id="PTHR43047">
    <property type="entry name" value="TWO-COMPONENT HISTIDINE PROTEIN KINASE"/>
    <property type="match status" value="1"/>
</dbReference>
<dbReference type="Gene3D" id="1.10.287.130">
    <property type="match status" value="1"/>
</dbReference>
<evidence type="ECO:0000256" key="3">
    <source>
        <dbReference type="ARBA" id="ARBA00022553"/>
    </source>
</evidence>
<feature type="compositionally biased region" description="Basic and acidic residues" evidence="6">
    <location>
        <begin position="1337"/>
        <end position="1351"/>
    </location>
</feature>
<dbReference type="InterPro" id="IPR000014">
    <property type="entry name" value="PAS"/>
</dbReference>
<keyword evidence="4" id="KW-0808">Transferase</keyword>
<dbReference type="PROSITE" id="PS50109">
    <property type="entry name" value="HIS_KIN"/>
    <property type="match status" value="1"/>
</dbReference>
<dbReference type="GO" id="GO:0000155">
    <property type="term" value="F:phosphorelay sensor kinase activity"/>
    <property type="evidence" value="ECO:0007669"/>
    <property type="project" value="InterPro"/>
</dbReference>
<dbReference type="NCBIfam" id="TIGR00229">
    <property type="entry name" value="sensory_box"/>
    <property type="match status" value="1"/>
</dbReference>
<dbReference type="InterPro" id="IPR036890">
    <property type="entry name" value="HATPase_C_sf"/>
</dbReference>
<keyword evidence="9" id="KW-1185">Reference proteome</keyword>
<evidence type="ECO:0000313" key="8">
    <source>
        <dbReference type="EMBL" id="TVY17080.1"/>
    </source>
</evidence>
<dbReference type="Proteomes" id="UP000469559">
    <property type="component" value="Unassembled WGS sequence"/>
</dbReference>
<evidence type="ECO:0000256" key="2">
    <source>
        <dbReference type="ARBA" id="ARBA00012438"/>
    </source>
</evidence>
<dbReference type="InterPro" id="IPR005467">
    <property type="entry name" value="His_kinase_dom"/>
</dbReference>
<dbReference type="SMART" id="SM00388">
    <property type="entry name" value="HisKA"/>
    <property type="match status" value="1"/>
</dbReference>
<dbReference type="Gene3D" id="3.40.50.2300">
    <property type="match status" value="1"/>
</dbReference>
<dbReference type="InterPro" id="IPR004358">
    <property type="entry name" value="Sig_transdc_His_kin-like_C"/>
</dbReference>
<keyword evidence="3" id="KW-0597">Phosphoprotein</keyword>
<dbReference type="PRINTS" id="PR00344">
    <property type="entry name" value="BCTRLSENSOR"/>
</dbReference>
<dbReference type="Pfam" id="PF08447">
    <property type="entry name" value="PAS_3"/>
    <property type="match status" value="1"/>
</dbReference>
<feature type="compositionally biased region" description="Basic and acidic residues" evidence="6">
    <location>
        <begin position="1389"/>
        <end position="1400"/>
    </location>
</feature>
<dbReference type="Pfam" id="PF02518">
    <property type="entry name" value="HATPase_c"/>
    <property type="match status" value="1"/>
</dbReference>
<feature type="region of interest" description="Disordered" evidence="6">
    <location>
        <begin position="195"/>
        <end position="226"/>
    </location>
</feature>
<name>A0A8T9BAR8_9HELO</name>
<feature type="domain" description="Histidine kinase" evidence="7">
    <location>
        <begin position="817"/>
        <end position="1040"/>
    </location>
</feature>
<dbReference type="OrthoDB" id="60033at2759"/>
<sequence length="1400" mass="155128">MAETFNATTRMVPRESLPNSNGMDHSIIFNHRDLSPMFPSQTENDQYARSVSPLPMPPGQIDGLDTLKSNRHLQQRGQSLHRRSSSPDNMLQLNIPRGPSPVDIALSAMQYLPYPLMVLNGRKTLAMANEAMGRLLGIEEDDGDNLSNDGISEMEKLNGQNLSQLGIDMLQDGRPVWVTWDTFLDSLTEEIGSSAEDAVRQHASKSGEGGATPTAERTESDHARSKSMVHDAVVEVIITQAGSIASSLARPDKTKLPAEKHTIAKMIITIWEIDDDKFYTLTFTSTDSTQTQPVARGQSRQVLRASKYHSLGSTGSGSGSSPSSVASGKSQGGSSSSSAITSPKMATMSTSPFPPLGPPSKSTSASVPSTLQKAIMMKDALLDNTQMPILAMWRDESLTVPNKAARRLFHPRADLQNIEDGFDLLTKWHAWDETFTTRLDTSEYPISVLVRTQTPFSSRIIGLIDPENGRKLIFDCLGEALRDEETGEFLAGIVTCRDITELTENMNEQINEIKEKDEQRFQLICDSMPQMIWTALPDGMPDWFSQRWYDYTGLTEEESLGFGWTTAFHPDDMGATSKKWAHSVATGDPYSTEYRCRNKDGEWKWMLGRALPMRNKQTGEVEKWYGTCTDIHHAVESRFAARRTRQQLLSVIAHAQVTLFSVDRNRNITFIEGAYIWDTDAETGSGDESGSSSKFTKGDDYIGQNICDVFCKGGKNTDVVKPIEDILTGKMMEDVQERCMDGRWYRTKYVPILGKKDNGGRVNEAFIDGVIGVSMDITEIKDREVDLQMQEKENTRLLANEAAAKEASRMKSQFLANMSHEIRTPIAGVIGMAELLTDMDMDEEQRECAENIQRSANGLLTVINDILDFSKVESGRLDIEEVQFSLSVVVRDVSKMLGFAAERKNLRFESDIEVGLDSDLVVMGDPGRVRQIITNLLTNSIKFTSEGRVKFSVLKAKETAETFEVKFVVEDTGIGIEEEVRKRLFKPFSQADSSTARRFGGTGLGLTISKNLVDLMHGEIGLESTLGYGTTATFWIPFNKPQYHDGSTALIDIESLPDRLQSEMSVSCNSSEYDHGMGTPPTQNSIEMRKRKPNGRATCMTPPGPTELELPAAERAKIHVLVVEDNAINQQIALKTVRKLGFLVSAQHISSATMRPTTSSRNIPIVAMTASAIQGDHEKCKKAGMDDYLAKPVKGKTLERMLVRWSVKRRLSVTPGIHEFDESDCSEPGEHNCGTAAIPMFGQGTKKQSNVPAKEQQEPVLQTSRPTMTERQNSHRLTLPGTESEGDRSGRREEAEEKATALRDEKLVHAAGVVDVLHSHVEEQRLSTQQLTVENMGKLDREVKSRSPRSEVKKRHKSPTGDSARAETGTDSGAGDGENFGERPSFGRRVRDSERTIMGP</sequence>
<dbReference type="Gene3D" id="3.30.565.10">
    <property type="entry name" value="Histidine kinase-like ATPase, C-terminal domain"/>
    <property type="match status" value="1"/>
</dbReference>
<comment type="catalytic activity">
    <reaction evidence="1">
        <text>ATP + protein L-histidine = ADP + protein N-phospho-L-histidine.</text>
        <dbReference type="EC" id="2.7.13.3"/>
    </reaction>
</comment>
<comment type="caution">
    <text evidence="8">The sequence shown here is derived from an EMBL/GenBank/DDBJ whole genome shotgun (WGS) entry which is preliminary data.</text>
</comment>
<dbReference type="CDD" id="cd00082">
    <property type="entry name" value="HisKA"/>
    <property type="match status" value="1"/>
</dbReference>
<dbReference type="SUPFAM" id="SSF55874">
    <property type="entry name" value="ATPase domain of HSP90 chaperone/DNA topoisomerase II/histidine kinase"/>
    <property type="match status" value="1"/>
</dbReference>
<dbReference type="SMART" id="SM00387">
    <property type="entry name" value="HATPase_c"/>
    <property type="match status" value="1"/>
</dbReference>
<gene>
    <name evidence="8" type="primary">mak1_0</name>
    <name evidence="8" type="ORF">LARI1_G005671</name>
</gene>
<dbReference type="FunFam" id="3.30.450.20:FF:000099">
    <property type="entry name" value="Sensory box sensor histidine kinase"/>
    <property type="match status" value="1"/>
</dbReference>
<feature type="compositionally biased region" description="Low complexity" evidence="6">
    <location>
        <begin position="319"/>
        <end position="338"/>
    </location>
</feature>
<evidence type="ECO:0000313" key="9">
    <source>
        <dbReference type="Proteomes" id="UP000469559"/>
    </source>
</evidence>
<proteinExistence type="predicted"/>
<dbReference type="SUPFAM" id="SSF55785">
    <property type="entry name" value="PYP-like sensor domain (PAS domain)"/>
    <property type="match status" value="1"/>
</dbReference>
<feature type="compositionally biased region" description="Basic and acidic residues" evidence="6">
    <location>
        <begin position="1285"/>
        <end position="1303"/>
    </location>
</feature>
<evidence type="ECO:0000256" key="1">
    <source>
        <dbReference type="ARBA" id="ARBA00000085"/>
    </source>
</evidence>
<keyword evidence="5 8" id="KW-0418">Kinase</keyword>
<reference evidence="8 9" key="1">
    <citation type="submission" date="2018-05" db="EMBL/GenBank/DDBJ databases">
        <title>Whole genome sequencing for identification of molecular markers to develop diagnostic detection tools for the regulated plant pathogen Lachnellula willkommii.</title>
        <authorList>
            <person name="Giroux E."/>
            <person name="Bilodeau G."/>
        </authorList>
    </citation>
    <scope>NUCLEOTIDE SEQUENCE [LARGE SCALE GENOMIC DNA]</scope>
    <source>
        <strain evidence="8 9">CBS 203.66</strain>
    </source>
</reference>
<feature type="region of interest" description="Disordered" evidence="6">
    <location>
        <begin position="1324"/>
        <end position="1400"/>
    </location>
</feature>
<feature type="region of interest" description="Disordered" evidence="6">
    <location>
        <begin position="1234"/>
        <end position="1303"/>
    </location>
</feature>
<dbReference type="PANTHER" id="PTHR43047:SF74">
    <property type="entry name" value="HISTIDINE KINASE-RELATED"/>
    <property type="match status" value="1"/>
</dbReference>
<dbReference type="CDD" id="cd16922">
    <property type="entry name" value="HATPase_EvgS-ArcB-TorS-like"/>
    <property type="match status" value="1"/>
</dbReference>
<dbReference type="FunFam" id="1.10.287.130:FF:000050">
    <property type="entry name" value="Related to histidine kinase"/>
    <property type="match status" value="1"/>
</dbReference>
<dbReference type="FunFam" id="3.30.565.10:FF:000010">
    <property type="entry name" value="Sensor histidine kinase RcsC"/>
    <property type="match status" value="1"/>
</dbReference>
<dbReference type="CDD" id="cd17546">
    <property type="entry name" value="REC_hyHK_CKI1_RcsC-like"/>
    <property type="match status" value="1"/>
</dbReference>
<dbReference type="Gene3D" id="3.30.450.20">
    <property type="entry name" value="PAS domain"/>
    <property type="match status" value="2"/>
</dbReference>
<evidence type="ECO:0000256" key="5">
    <source>
        <dbReference type="ARBA" id="ARBA00022777"/>
    </source>
</evidence>
<dbReference type="SMART" id="SM00086">
    <property type="entry name" value="PAC"/>
    <property type="match status" value="2"/>
</dbReference>
<accession>A0A8T9BAR8</accession>
<protein>
    <recommendedName>
        <fullName evidence="2">histidine kinase</fullName>
        <ecNumber evidence="2">2.7.13.3</ecNumber>
    </recommendedName>
</protein>
<dbReference type="InterPro" id="IPR001610">
    <property type="entry name" value="PAC"/>
</dbReference>